<dbReference type="AlphaFoldDB" id="A0AAV4NK50"/>
<reference evidence="1 2" key="1">
    <citation type="submission" date="2021-06" db="EMBL/GenBank/DDBJ databases">
        <title>Caerostris extrusa draft genome.</title>
        <authorList>
            <person name="Kono N."/>
            <person name="Arakawa K."/>
        </authorList>
    </citation>
    <scope>NUCLEOTIDE SEQUENCE [LARGE SCALE GENOMIC DNA]</scope>
</reference>
<evidence type="ECO:0000313" key="1">
    <source>
        <dbReference type="EMBL" id="GIX85187.1"/>
    </source>
</evidence>
<sequence length="90" mass="10058">MLEDGLNVIQLGPDDPFIHASPEDCLERFRRNESTQNAILFSEISPKVTLKLSHRIYKIGIDVLQSTVGVGQISLLQGRAAQPHMAKHCY</sequence>
<gene>
    <name evidence="1" type="ORF">CEXT_81971</name>
</gene>
<proteinExistence type="predicted"/>
<keyword evidence="2" id="KW-1185">Reference proteome</keyword>
<evidence type="ECO:0000313" key="2">
    <source>
        <dbReference type="Proteomes" id="UP001054945"/>
    </source>
</evidence>
<name>A0AAV4NK50_CAEEX</name>
<dbReference type="EMBL" id="BPLR01021031">
    <property type="protein sequence ID" value="GIX85187.1"/>
    <property type="molecule type" value="Genomic_DNA"/>
</dbReference>
<comment type="caution">
    <text evidence="1">The sequence shown here is derived from an EMBL/GenBank/DDBJ whole genome shotgun (WGS) entry which is preliminary data.</text>
</comment>
<protein>
    <submittedName>
        <fullName evidence="1">Uncharacterized protein</fullName>
    </submittedName>
</protein>
<organism evidence="1 2">
    <name type="scientific">Caerostris extrusa</name>
    <name type="common">Bark spider</name>
    <name type="synonym">Caerostris bankana</name>
    <dbReference type="NCBI Taxonomy" id="172846"/>
    <lineage>
        <taxon>Eukaryota</taxon>
        <taxon>Metazoa</taxon>
        <taxon>Ecdysozoa</taxon>
        <taxon>Arthropoda</taxon>
        <taxon>Chelicerata</taxon>
        <taxon>Arachnida</taxon>
        <taxon>Araneae</taxon>
        <taxon>Araneomorphae</taxon>
        <taxon>Entelegynae</taxon>
        <taxon>Araneoidea</taxon>
        <taxon>Araneidae</taxon>
        <taxon>Caerostris</taxon>
    </lineage>
</organism>
<dbReference type="Proteomes" id="UP001054945">
    <property type="component" value="Unassembled WGS sequence"/>
</dbReference>
<accession>A0AAV4NK50</accession>